<keyword evidence="2" id="KW-0456">Lyase</keyword>
<evidence type="ECO:0000313" key="4">
    <source>
        <dbReference type="Proteomes" id="UP001190465"/>
    </source>
</evidence>
<dbReference type="Proteomes" id="UP001190465">
    <property type="component" value="Chromosome"/>
</dbReference>
<reference evidence="3 4" key="1">
    <citation type="submission" date="2023-08" db="EMBL/GenBank/DDBJ databases">
        <authorList>
            <person name="Folkvardsen B D."/>
            <person name="Norman A."/>
        </authorList>
    </citation>
    <scope>NUCLEOTIDE SEQUENCE [LARGE SCALE GENOMIC DNA]</scope>
    <source>
        <strain evidence="3 4">Mu0053</strain>
    </source>
</reference>
<sequence length="252" mass="26444">MNYAPLAVAPSHAGAAPTLVLTAHGSADPRSPAVTHAVAGRIRRLRPELDVRVAFCEQNAPNLQDVLVELQTPAVVSPLLLADAYHARVDIPEMIAASGAQVRQAPVLGEDSALLTVLRQRLSEAGVSGDDTDIGVMVVAVGSSNELSNARSATVAKLLRVGTRWAGARIAFATGPQPDLAETALRLRTAGARRIVIAPWFLAHGRITDRILDFAGAQGITVSEPLGSHNLVAATVLDRYDAALDQRVVISA</sequence>
<dbReference type="InterPro" id="IPR002762">
    <property type="entry name" value="CbiX-like"/>
</dbReference>
<dbReference type="Pfam" id="PF01903">
    <property type="entry name" value="CbiX"/>
    <property type="match status" value="2"/>
</dbReference>
<evidence type="ECO:0000256" key="2">
    <source>
        <dbReference type="ARBA" id="ARBA00023239"/>
    </source>
</evidence>
<keyword evidence="4" id="KW-1185">Reference proteome</keyword>
<accession>A0ABM9LKS5</accession>
<name>A0ABM9LKS5_9MYCO</name>
<gene>
    <name evidence="3" type="ORF">MU0053_001749</name>
</gene>
<dbReference type="RefSeq" id="WP_308481955.1">
    <property type="nucleotide sequence ID" value="NZ_OY726397.1"/>
</dbReference>
<dbReference type="InterPro" id="IPR050963">
    <property type="entry name" value="Sirohydro_Cobaltochel/CbiX"/>
</dbReference>
<protein>
    <submittedName>
        <fullName evidence="3">Sirohydrochlorin chelatase</fullName>
    </submittedName>
</protein>
<dbReference type="CDD" id="cd03416">
    <property type="entry name" value="CbiX_SirB_N"/>
    <property type="match status" value="1"/>
</dbReference>
<organism evidence="3 4">
    <name type="scientific">[Mycobacterium] burgundiense</name>
    <dbReference type="NCBI Taxonomy" id="3064286"/>
    <lineage>
        <taxon>Bacteria</taxon>
        <taxon>Bacillati</taxon>
        <taxon>Actinomycetota</taxon>
        <taxon>Actinomycetes</taxon>
        <taxon>Mycobacteriales</taxon>
        <taxon>Mycobacteriaceae</taxon>
        <taxon>Mycolicibacterium</taxon>
    </lineage>
</organism>
<dbReference type="PANTHER" id="PTHR33542:SF5">
    <property type="entry name" value="FERROCHELATASE CHE1"/>
    <property type="match status" value="1"/>
</dbReference>
<dbReference type="PANTHER" id="PTHR33542">
    <property type="entry name" value="SIROHYDROCHLORIN FERROCHELATASE, CHLOROPLASTIC"/>
    <property type="match status" value="1"/>
</dbReference>
<dbReference type="CDD" id="cd03414">
    <property type="entry name" value="CbiX_SirB_C"/>
    <property type="match status" value="1"/>
</dbReference>
<dbReference type="Gene3D" id="3.40.50.1400">
    <property type="match status" value="2"/>
</dbReference>
<dbReference type="EMBL" id="OY726397">
    <property type="protein sequence ID" value="CAJ1500747.1"/>
    <property type="molecule type" value="Genomic_DNA"/>
</dbReference>
<evidence type="ECO:0000256" key="1">
    <source>
        <dbReference type="ARBA" id="ARBA00022723"/>
    </source>
</evidence>
<evidence type="ECO:0000313" key="3">
    <source>
        <dbReference type="EMBL" id="CAJ1500747.1"/>
    </source>
</evidence>
<keyword evidence="1" id="KW-0479">Metal-binding</keyword>
<dbReference type="SUPFAM" id="SSF53800">
    <property type="entry name" value="Chelatase"/>
    <property type="match status" value="1"/>
</dbReference>
<proteinExistence type="predicted"/>